<dbReference type="PANTHER" id="PTHR40392:SF1">
    <property type="entry name" value="2-PHOSPHO-L-LACTATE GUANYLYLTRANSFERASE"/>
    <property type="match status" value="1"/>
</dbReference>
<keyword evidence="4" id="KW-0342">GTP-binding</keyword>
<gene>
    <name evidence="5" type="ORF">BKA08_001440</name>
</gene>
<keyword evidence="3" id="KW-0547">Nucleotide-binding</keyword>
<dbReference type="AlphaFoldDB" id="A0A7Y9JPM5"/>
<evidence type="ECO:0000313" key="6">
    <source>
        <dbReference type="Proteomes" id="UP000516957"/>
    </source>
</evidence>
<name>A0A7Y9JPM5_9ACTN</name>
<dbReference type="InterPro" id="IPR002835">
    <property type="entry name" value="CofC"/>
</dbReference>
<dbReference type="SUPFAM" id="SSF53448">
    <property type="entry name" value="Nucleotide-diphospho-sugar transferases"/>
    <property type="match status" value="1"/>
</dbReference>
<dbReference type="GO" id="GO:0043814">
    <property type="term" value="F:phospholactate guanylyltransferase activity"/>
    <property type="evidence" value="ECO:0007669"/>
    <property type="project" value="UniProtKB-EC"/>
</dbReference>
<dbReference type="PANTHER" id="PTHR40392">
    <property type="entry name" value="2-PHOSPHO-L-LACTATE GUANYLYLTRANSFERASE"/>
    <property type="match status" value="1"/>
</dbReference>
<dbReference type="NCBIfam" id="TIGR03552">
    <property type="entry name" value="F420_cofC"/>
    <property type="match status" value="1"/>
</dbReference>
<accession>A0A7Y9JPM5</accession>
<comment type="caution">
    <text evidence="5">The sequence shown here is derived from an EMBL/GenBank/DDBJ whole genome shotgun (WGS) entry which is preliminary data.</text>
</comment>
<proteinExistence type="predicted"/>
<keyword evidence="2 5" id="KW-0548">Nucleotidyltransferase</keyword>
<evidence type="ECO:0000256" key="1">
    <source>
        <dbReference type="ARBA" id="ARBA00022679"/>
    </source>
</evidence>
<reference evidence="5 6" key="1">
    <citation type="submission" date="2020-07" db="EMBL/GenBank/DDBJ databases">
        <title>Sequencing the genomes of 1000 actinobacteria strains.</title>
        <authorList>
            <person name="Klenk H.-P."/>
        </authorList>
    </citation>
    <scope>NUCLEOTIDE SEQUENCE [LARGE SCALE GENOMIC DNA]</scope>
    <source>
        <strain evidence="5 6">DSM 18965</strain>
    </source>
</reference>
<organism evidence="5 6">
    <name type="scientific">Nocardioides marinisabuli</name>
    <dbReference type="NCBI Taxonomy" id="419476"/>
    <lineage>
        <taxon>Bacteria</taxon>
        <taxon>Bacillati</taxon>
        <taxon>Actinomycetota</taxon>
        <taxon>Actinomycetes</taxon>
        <taxon>Propionibacteriales</taxon>
        <taxon>Nocardioidaceae</taxon>
        <taxon>Nocardioides</taxon>
    </lineage>
</organism>
<dbReference type="EMBL" id="JACCBE010000001">
    <property type="protein sequence ID" value="NYD57202.1"/>
    <property type="molecule type" value="Genomic_DNA"/>
</dbReference>
<evidence type="ECO:0000256" key="2">
    <source>
        <dbReference type="ARBA" id="ARBA00022695"/>
    </source>
</evidence>
<dbReference type="Pfam" id="PF01983">
    <property type="entry name" value="CofC"/>
    <property type="match status" value="1"/>
</dbReference>
<evidence type="ECO:0000256" key="3">
    <source>
        <dbReference type="ARBA" id="ARBA00022741"/>
    </source>
</evidence>
<evidence type="ECO:0000256" key="4">
    <source>
        <dbReference type="ARBA" id="ARBA00023134"/>
    </source>
</evidence>
<protein>
    <submittedName>
        <fullName evidence="5">2-phospho-L-lactate guanylyltransferase</fullName>
        <ecNumber evidence="5">2.7.7.68</ecNumber>
    </submittedName>
</protein>
<dbReference type="Gene3D" id="3.90.550.10">
    <property type="entry name" value="Spore Coat Polysaccharide Biosynthesis Protein SpsA, Chain A"/>
    <property type="match status" value="1"/>
</dbReference>
<dbReference type="GO" id="GO:0005525">
    <property type="term" value="F:GTP binding"/>
    <property type="evidence" value="ECO:0007669"/>
    <property type="project" value="UniProtKB-KW"/>
</dbReference>
<dbReference type="InterPro" id="IPR029044">
    <property type="entry name" value="Nucleotide-diphossugar_trans"/>
</dbReference>
<sequence length="194" mass="20007">MREGLARAFALDLIGVLGDVVGIDALIIVTGEPELGFVGRQVGASVVEDRALPSADPLNRAIDLGRSHAAVIRPRSPIVVVPADLPALTAHATDQALHKLAQVRSSFVPDESGAGTTLLAAAEPSLLRPAYGPGSARLHAAQGAQMVVDVDPRVRRDVDTVRDLQEAVALGVGPRVRSIVEGLRASPSGACATA</sequence>
<evidence type="ECO:0000313" key="5">
    <source>
        <dbReference type="EMBL" id="NYD57202.1"/>
    </source>
</evidence>
<keyword evidence="1 5" id="KW-0808">Transferase</keyword>
<keyword evidence="6" id="KW-1185">Reference proteome</keyword>
<dbReference type="Proteomes" id="UP000516957">
    <property type="component" value="Unassembled WGS sequence"/>
</dbReference>
<dbReference type="EC" id="2.7.7.68" evidence="5"/>